<dbReference type="InterPro" id="IPR019239">
    <property type="entry name" value="VapB_antitoxin"/>
</dbReference>
<organism evidence="1 2">
    <name type="scientific">Nonomuraea recticatena</name>
    <dbReference type="NCBI Taxonomy" id="46178"/>
    <lineage>
        <taxon>Bacteria</taxon>
        <taxon>Bacillati</taxon>
        <taxon>Actinomycetota</taxon>
        <taxon>Actinomycetes</taxon>
        <taxon>Streptosporangiales</taxon>
        <taxon>Streptosporangiaceae</taxon>
        <taxon>Nonomuraea</taxon>
    </lineage>
</organism>
<accession>A0ABN3R2W8</accession>
<evidence type="ECO:0008006" key="3">
    <source>
        <dbReference type="Google" id="ProtNLM"/>
    </source>
</evidence>
<evidence type="ECO:0000313" key="2">
    <source>
        <dbReference type="Proteomes" id="UP001501666"/>
    </source>
</evidence>
<name>A0ABN3R2W8_9ACTN</name>
<dbReference type="Proteomes" id="UP001501666">
    <property type="component" value="Unassembled WGS sequence"/>
</dbReference>
<gene>
    <name evidence="1" type="ORF">GCM10010412_002280</name>
</gene>
<sequence>MAKTTIDIDAAKAAKAQAILGTDSLRSTVDAALQHIIAERAREQFVEFAAAGAFADLLDPATEEALWK</sequence>
<dbReference type="Pfam" id="PF09957">
    <property type="entry name" value="VapB_antitoxin"/>
    <property type="match status" value="1"/>
</dbReference>
<proteinExistence type="predicted"/>
<protein>
    <recommendedName>
        <fullName evidence="3">DUF2191 domain-containing protein</fullName>
    </recommendedName>
</protein>
<comment type="caution">
    <text evidence="1">The sequence shown here is derived from an EMBL/GenBank/DDBJ whole genome shotgun (WGS) entry which is preliminary data.</text>
</comment>
<dbReference type="EMBL" id="BAAATE010000001">
    <property type="protein sequence ID" value="GAA2642426.1"/>
    <property type="molecule type" value="Genomic_DNA"/>
</dbReference>
<reference evidence="1 2" key="1">
    <citation type="journal article" date="2019" name="Int. J. Syst. Evol. Microbiol.">
        <title>The Global Catalogue of Microorganisms (GCM) 10K type strain sequencing project: providing services to taxonomists for standard genome sequencing and annotation.</title>
        <authorList>
            <consortium name="The Broad Institute Genomics Platform"/>
            <consortium name="The Broad Institute Genome Sequencing Center for Infectious Disease"/>
            <person name="Wu L."/>
            <person name="Ma J."/>
        </authorList>
    </citation>
    <scope>NUCLEOTIDE SEQUENCE [LARGE SCALE GENOMIC DNA]</scope>
    <source>
        <strain evidence="1 2">JCM 6835</strain>
    </source>
</reference>
<keyword evidence="2" id="KW-1185">Reference proteome</keyword>
<evidence type="ECO:0000313" key="1">
    <source>
        <dbReference type="EMBL" id="GAA2642426.1"/>
    </source>
</evidence>